<proteinExistence type="predicted"/>
<protein>
    <recommendedName>
        <fullName evidence="4">M6 family metalloprotease domain-containing protein</fullName>
    </recommendedName>
</protein>
<evidence type="ECO:0000313" key="2">
    <source>
        <dbReference type="EMBL" id="GAA5198775.1"/>
    </source>
</evidence>
<keyword evidence="1" id="KW-0732">Signal</keyword>
<dbReference type="RefSeq" id="WP_345637617.1">
    <property type="nucleotide sequence ID" value="NZ_BAABJQ010000034.1"/>
</dbReference>
<gene>
    <name evidence="2" type="ORF">GCM10023322_72940</name>
</gene>
<name>A0ABP9SLR7_9ACTN</name>
<comment type="caution">
    <text evidence="2">The sequence shown here is derived from an EMBL/GenBank/DDBJ whole genome shotgun (WGS) entry which is preliminary data.</text>
</comment>
<reference evidence="3" key="1">
    <citation type="journal article" date="2019" name="Int. J. Syst. Evol. Microbiol.">
        <title>The Global Catalogue of Microorganisms (GCM) 10K type strain sequencing project: providing services to taxonomists for standard genome sequencing and annotation.</title>
        <authorList>
            <consortium name="The Broad Institute Genomics Platform"/>
            <consortium name="The Broad Institute Genome Sequencing Center for Infectious Disease"/>
            <person name="Wu L."/>
            <person name="Ma J."/>
        </authorList>
    </citation>
    <scope>NUCLEOTIDE SEQUENCE [LARGE SCALE GENOMIC DNA]</scope>
    <source>
        <strain evidence="3">JCM 18304</strain>
    </source>
</reference>
<sequence>MRRFRTLIVLSAAAAVGFGLTGTAAVHAAAAPAPVAPAMTPIDPQQVQDQQDMTWSDYKPVPGYNWSTSGAKPTQRALRVALVAVDFPNQPFVITEPKQSDPFGNPQIDPITRDQVPQFYADFFNKPSAVNHNQTINGYWMEQSGGKVGISSVTAFGPYKMSKNSYQYGLNDIGQTPPNGCPAQTTVTTAQTSTTTITVGSTTDFYPGDVITITGVSPSGTKTVTAVPDSTHLTISTAVTVKAGSAINDCSGTRLETDTDAAWHAAAGCTGNCGYDVVLRIYAGYDETSVWQEFGPMKFNSPQDVPQAVWGNPNPALPSTVPSRYVDWTSWLAGSQLWGQSTVRQGESSGTITHELSHFFFSIGDNNNNPYVAPYHRAASGPWDMMDRGSFNGPGGPHNRWEVPAQDGASMGAEHMLRNKIGMGFVPYASVLRLNRNGLAASGLAVADVIARAVNADPLPNGTLAGVQVSLDGNGQVDREPACDVNTNPLCDGGGPSGGWTNYTLETVQRVGYGSFEPDNGVLIAKNKPYAPGGRSVEGSTCGYNCFSWVEDAHPEDINQVDYTQPDGNQVMRTIGDYRQLNDALFHAGTDSGSSNEYVDTANNLHFYILDKYNDANGLLHYVLGIQNPTGSGPQRHGVAVGQGAVTGGAPAGATTCTFPVTNTGVDAPTDPRLHPQDERAYLHNDIYRMSVSVQGSGWKAQLYNNLTTAPFGQSANVPVYVTSTGASGSATVTLTATSVSDTSKKATSTCTVHASDTNG</sequence>
<dbReference type="EMBL" id="BAABJQ010000034">
    <property type="protein sequence ID" value="GAA5198775.1"/>
    <property type="molecule type" value="Genomic_DNA"/>
</dbReference>
<evidence type="ECO:0000313" key="3">
    <source>
        <dbReference type="Proteomes" id="UP001501570"/>
    </source>
</evidence>
<accession>A0ABP9SLR7</accession>
<feature type="signal peptide" evidence="1">
    <location>
        <begin position="1"/>
        <end position="28"/>
    </location>
</feature>
<organism evidence="2 3">
    <name type="scientific">Rugosimonospora acidiphila</name>
    <dbReference type="NCBI Taxonomy" id="556531"/>
    <lineage>
        <taxon>Bacteria</taxon>
        <taxon>Bacillati</taxon>
        <taxon>Actinomycetota</taxon>
        <taxon>Actinomycetes</taxon>
        <taxon>Micromonosporales</taxon>
        <taxon>Micromonosporaceae</taxon>
        <taxon>Rugosimonospora</taxon>
    </lineage>
</organism>
<keyword evidence="3" id="KW-1185">Reference proteome</keyword>
<evidence type="ECO:0008006" key="4">
    <source>
        <dbReference type="Google" id="ProtNLM"/>
    </source>
</evidence>
<evidence type="ECO:0000256" key="1">
    <source>
        <dbReference type="SAM" id="SignalP"/>
    </source>
</evidence>
<dbReference type="Proteomes" id="UP001501570">
    <property type="component" value="Unassembled WGS sequence"/>
</dbReference>
<feature type="chain" id="PRO_5047202598" description="M6 family metalloprotease domain-containing protein" evidence="1">
    <location>
        <begin position="29"/>
        <end position="760"/>
    </location>
</feature>